<dbReference type="HOGENOM" id="CLU_055446_0_0_11"/>
<dbReference type="Proteomes" id="UP000001918">
    <property type="component" value="Chromosome"/>
</dbReference>
<dbReference type="InterPro" id="IPR011009">
    <property type="entry name" value="Kinase-like_dom_sf"/>
</dbReference>
<dbReference type="SUPFAM" id="SSF56112">
    <property type="entry name" value="Protein kinase-like (PK-like)"/>
    <property type="match status" value="1"/>
</dbReference>
<dbReference type="EMBL" id="CP001738">
    <property type="protein sequence ID" value="ACY97300.1"/>
    <property type="molecule type" value="Genomic_DNA"/>
</dbReference>
<dbReference type="STRING" id="471852.Tcur_1726"/>
<reference evidence="2 3" key="1">
    <citation type="journal article" date="2011" name="Stand. Genomic Sci.">
        <title>Complete genome sequence of Thermomonospora curvata type strain (B9).</title>
        <authorList>
            <person name="Chertkov O."/>
            <person name="Sikorski J."/>
            <person name="Nolan M."/>
            <person name="Lapidus A."/>
            <person name="Lucas S."/>
            <person name="Del Rio T.G."/>
            <person name="Tice H."/>
            <person name="Cheng J.F."/>
            <person name="Goodwin L."/>
            <person name="Pitluck S."/>
            <person name="Liolios K."/>
            <person name="Ivanova N."/>
            <person name="Mavromatis K."/>
            <person name="Mikhailova N."/>
            <person name="Ovchinnikova G."/>
            <person name="Pati A."/>
            <person name="Chen A."/>
            <person name="Palaniappan K."/>
            <person name="Djao O.D."/>
            <person name="Land M."/>
            <person name="Hauser L."/>
            <person name="Chang Y.J."/>
            <person name="Jeffries C.D."/>
            <person name="Brettin T."/>
            <person name="Han C."/>
            <person name="Detter J.C."/>
            <person name="Rohde M."/>
            <person name="Goker M."/>
            <person name="Woyke T."/>
            <person name="Bristow J."/>
            <person name="Eisen J.A."/>
            <person name="Markowitz V."/>
            <person name="Hugenholtz P."/>
            <person name="Klenk H.P."/>
            <person name="Kyrpides N.C."/>
        </authorList>
    </citation>
    <scope>NUCLEOTIDE SEQUENCE [LARGE SCALE GENOMIC DNA]</scope>
    <source>
        <strain evidence="3">ATCC 19995 / DSM 43183 / JCM 3096 / KCTC 9072 / NBRC 15933 / NCIMB 10081 / Henssen B9</strain>
    </source>
</reference>
<dbReference type="Gene3D" id="3.90.1200.10">
    <property type="match status" value="1"/>
</dbReference>
<sequence length="308" mass="32664">MLPRVLDSATPLLAELVTIGRAAPGGSADAEPVTLYDRHGVLVVRVGDAVVKAHQADRDGGPRLAARMAAAERLPHLLLPPAGPPRRVHGRVVTVWPYGEPVSPDDPPWEESGRLLARLHLTEPPATTPPLPRWERPARLARAVTGLDGGGAAERVILRAHASLPGWARGEETPPPPERSALIHGDWHLGQLVRAADGRWRLIDVEDLSIGDPVWDLARPAALVSAGVLPGADWARLLAGYTGAGGPAMPADGDLWRVLDVPARILAIQIAATCVKSARAEGRPLDGFETALVDTCSRIFATGRSPGR</sequence>
<feature type="domain" description="Aminoglycoside phosphotransferase" evidence="1">
    <location>
        <begin position="89"/>
        <end position="249"/>
    </location>
</feature>
<dbReference type="InterPro" id="IPR002575">
    <property type="entry name" value="Aminoglycoside_PTrfase"/>
</dbReference>
<dbReference type="GO" id="GO:0016740">
    <property type="term" value="F:transferase activity"/>
    <property type="evidence" value="ECO:0007669"/>
    <property type="project" value="UniProtKB-KW"/>
</dbReference>
<evidence type="ECO:0000313" key="3">
    <source>
        <dbReference type="Proteomes" id="UP000001918"/>
    </source>
</evidence>
<dbReference type="AlphaFoldDB" id="D1AC34"/>
<organism evidence="2 3">
    <name type="scientific">Thermomonospora curvata (strain ATCC 19995 / DSM 43183 / JCM 3096 / KCTC 9072 / NBRC 15933 / NCIMB 10081 / Henssen B9)</name>
    <dbReference type="NCBI Taxonomy" id="471852"/>
    <lineage>
        <taxon>Bacteria</taxon>
        <taxon>Bacillati</taxon>
        <taxon>Actinomycetota</taxon>
        <taxon>Actinomycetes</taxon>
        <taxon>Streptosporangiales</taxon>
        <taxon>Thermomonosporaceae</taxon>
        <taxon>Thermomonospora</taxon>
    </lineage>
</organism>
<evidence type="ECO:0000259" key="1">
    <source>
        <dbReference type="Pfam" id="PF01636"/>
    </source>
</evidence>
<dbReference type="OrthoDB" id="4558647at2"/>
<dbReference type="eggNOG" id="COG0510">
    <property type="taxonomic scope" value="Bacteria"/>
</dbReference>
<proteinExistence type="predicted"/>
<keyword evidence="2" id="KW-0808">Transferase</keyword>
<dbReference type="Pfam" id="PF01636">
    <property type="entry name" value="APH"/>
    <property type="match status" value="1"/>
</dbReference>
<name>D1AC34_THECD</name>
<gene>
    <name evidence="2" type="ordered locus">Tcur_1726</name>
</gene>
<protein>
    <submittedName>
        <fullName evidence="2">Aminoglycoside phosphotransferase</fullName>
    </submittedName>
</protein>
<dbReference type="KEGG" id="tcu:Tcur_1726"/>
<keyword evidence="3" id="KW-1185">Reference proteome</keyword>
<accession>D1AC34</accession>
<evidence type="ECO:0000313" key="2">
    <source>
        <dbReference type="EMBL" id="ACY97300.1"/>
    </source>
</evidence>